<gene>
    <name evidence="2" type="ORF">BCR44DRAFT_28374</name>
</gene>
<evidence type="ECO:0000256" key="1">
    <source>
        <dbReference type="SAM" id="SignalP"/>
    </source>
</evidence>
<dbReference type="EMBL" id="MCFL01000081">
    <property type="protein sequence ID" value="ORZ30558.1"/>
    <property type="molecule type" value="Genomic_DNA"/>
</dbReference>
<dbReference type="AlphaFoldDB" id="A0A1Y2H7K1"/>
<dbReference type="Proteomes" id="UP000193411">
    <property type="component" value="Unassembled WGS sequence"/>
</dbReference>
<proteinExistence type="predicted"/>
<comment type="caution">
    <text evidence="2">The sequence shown here is derived from an EMBL/GenBank/DDBJ whole genome shotgun (WGS) entry which is preliminary data.</text>
</comment>
<reference evidence="2 3" key="1">
    <citation type="submission" date="2016-07" db="EMBL/GenBank/DDBJ databases">
        <title>Pervasive Adenine N6-methylation of Active Genes in Fungi.</title>
        <authorList>
            <consortium name="DOE Joint Genome Institute"/>
            <person name="Mondo S.J."/>
            <person name="Dannebaum R.O."/>
            <person name="Kuo R.C."/>
            <person name="Labutti K."/>
            <person name="Haridas S."/>
            <person name="Kuo A."/>
            <person name="Salamov A."/>
            <person name="Ahrendt S.R."/>
            <person name="Lipzen A."/>
            <person name="Sullivan W."/>
            <person name="Andreopoulos W.B."/>
            <person name="Clum A."/>
            <person name="Lindquist E."/>
            <person name="Daum C."/>
            <person name="Ramamoorthy G.K."/>
            <person name="Gryganskyi A."/>
            <person name="Culley D."/>
            <person name="Magnuson J.K."/>
            <person name="James T.Y."/>
            <person name="O'Malley M.A."/>
            <person name="Stajich J.E."/>
            <person name="Spatafora J.W."/>
            <person name="Visel A."/>
            <person name="Grigoriev I.V."/>
        </authorList>
    </citation>
    <scope>NUCLEOTIDE SEQUENCE [LARGE SCALE GENOMIC DNA]</scope>
    <source>
        <strain evidence="2 3">PL171</strain>
    </source>
</reference>
<feature type="signal peptide" evidence="1">
    <location>
        <begin position="1"/>
        <end position="23"/>
    </location>
</feature>
<evidence type="ECO:0000313" key="2">
    <source>
        <dbReference type="EMBL" id="ORZ30558.1"/>
    </source>
</evidence>
<protein>
    <submittedName>
        <fullName evidence="2">Uncharacterized protein</fullName>
    </submittedName>
</protein>
<sequence length="131" mass="14987">MSRSIVHVALLITVLALANAVTASDCCRTNTDCNQVDTNAEIICVRERTLTEICQVGNVLMPKNCRWRLHWFGRMDSPGDAGKECLIKYNCAENLGWYMHDIRRANAWCYTNRFNPGWEAAQRWFDATPNC</sequence>
<organism evidence="2 3">
    <name type="scientific">Catenaria anguillulae PL171</name>
    <dbReference type="NCBI Taxonomy" id="765915"/>
    <lineage>
        <taxon>Eukaryota</taxon>
        <taxon>Fungi</taxon>
        <taxon>Fungi incertae sedis</taxon>
        <taxon>Blastocladiomycota</taxon>
        <taxon>Blastocladiomycetes</taxon>
        <taxon>Blastocladiales</taxon>
        <taxon>Catenariaceae</taxon>
        <taxon>Catenaria</taxon>
    </lineage>
</organism>
<feature type="chain" id="PRO_5011988260" evidence="1">
    <location>
        <begin position="24"/>
        <end position="131"/>
    </location>
</feature>
<name>A0A1Y2H7K1_9FUNG</name>
<accession>A0A1Y2H7K1</accession>
<keyword evidence="1" id="KW-0732">Signal</keyword>
<keyword evidence="3" id="KW-1185">Reference proteome</keyword>
<evidence type="ECO:0000313" key="3">
    <source>
        <dbReference type="Proteomes" id="UP000193411"/>
    </source>
</evidence>